<accession>A0A8S5LMW0</accession>
<protein>
    <recommendedName>
        <fullName evidence="1">Gp28/Gp37-like domain-containing protein</fullName>
    </recommendedName>
</protein>
<sequence>MNIYIYTVQDTKPSECVGILDTYTSVNFTKSFQDCGKFTIKGNFTPEARTLLQVGNLVYINPRVSGIIETVDFSTDDKGITTYTVGGKELKGILDYRIVWNTYNQNVDCGSWIVNLVGENTKGNRKLFTTVEPSSFSAPKLDKQVSYCSLLKAVSDASKAKQSDKKMNIGFDVICDIDKGFTFKVIEGTDRTFESEHPYVVSRDMDNVSSLGYAESSKSQANIVKVGGEGEGAERKFATAGDDSISGLNRREIFKDSRNTQSSYTDSAGKQQTLTPEQYQALLQDEANSLIQGREISVDAESIVTSSEALDLLGSKVSLIDRAFGVRTDDYISEVNIIDEADGTLTTITVGKGLAAQRLTLPMEV</sequence>
<name>A0A8S5LMW0_9CAUD</name>
<reference evidence="2" key="1">
    <citation type="journal article" date="2021" name="Proc. Natl. Acad. Sci. U.S.A.">
        <title>A Catalog of Tens of Thousands of Viruses from Human Metagenomes Reveals Hidden Associations with Chronic Diseases.</title>
        <authorList>
            <person name="Tisza M.J."/>
            <person name="Buck C.B."/>
        </authorList>
    </citation>
    <scope>NUCLEOTIDE SEQUENCE</scope>
    <source>
        <strain evidence="2">CtDuC3</strain>
    </source>
</reference>
<dbReference type="InterPro" id="IPR029432">
    <property type="entry name" value="Gp28/Gp37-like_dom"/>
</dbReference>
<proteinExistence type="predicted"/>
<evidence type="ECO:0000259" key="1">
    <source>
        <dbReference type="Pfam" id="PF14594"/>
    </source>
</evidence>
<feature type="domain" description="Gp28/Gp37-like" evidence="1">
    <location>
        <begin position="16"/>
        <end position="352"/>
    </location>
</feature>
<organism evidence="2">
    <name type="scientific">Siphoviridae sp. ctDuC3</name>
    <dbReference type="NCBI Taxonomy" id="2827563"/>
    <lineage>
        <taxon>Viruses</taxon>
        <taxon>Duplodnaviria</taxon>
        <taxon>Heunggongvirae</taxon>
        <taxon>Uroviricota</taxon>
        <taxon>Caudoviricetes</taxon>
    </lineage>
</organism>
<dbReference type="Pfam" id="PF14594">
    <property type="entry name" value="Sipho_Gp37"/>
    <property type="match status" value="1"/>
</dbReference>
<dbReference type="EMBL" id="BK015879">
    <property type="protein sequence ID" value="DAD71250.1"/>
    <property type="molecule type" value="Genomic_DNA"/>
</dbReference>
<evidence type="ECO:0000313" key="2">
    <source>
        <dbReference type="EMBL" id="DAD71250.1"/>
    </source>
</evidence>